<evidence type="ECO:0000256" key="6">
    <source>
        <dbReference type="ARBA" id="ARBA00035292"/>
    </source>
</evidence>
<keyword evidence="3 7" id="KW-0694">RNA-binding</keyword>
<keyword evidence="5 7" id="KW-0687">Ribonucleoprotein</keyword>
<feature type="domain" description="Large ribosomal subunit protein bL9 C-terminal" evidence="9">
    <location>
        <begin position="66"/>
        <end position="146"/>
    </location>
</feature>
<dbReference type="Pfam" id="PF01281">
    <property type="entry name" value="Ribosomal_L9_N"/>
    <property type="match status" value="1"/>
</dbReference>
<evidence type="ECO:0000259" key="8">
    <source>
        <dbReference type="Pfam" id="PF01281"/>
    </source>
</evidence>
<sequence length="150" mass="16948">MKVLLLKDVQGTGYEDEIKEVTEGFARNFLFKKKLAVVATDQVIAQMKQEKERNTKNAEKELKIFQKKAGRIDGAEIEVEERANEDGGLYAAVSQAKISKAIKEQLGVELDPKQVRLDKPIKEVGEHEVRLRFGFDHGLEADLRIIVSPK</sequence>
<evidence type="ECO:0000256" key="2">
    <source>
        <dbReference type="ARBA" id="ARBA00022730"/>
    </source>
</evidence>
<evidence type="ECO:0000313" key="10">
    <source>
        <dbReference type="EMBL" id="PIZ95306.1"/>
    </source>
</evidence>
<dbReference type="Gene3D" id="3.10.430.100">
    <property type="entry name" value="Ribosomal protein L9, C-terminal domain"/>
    <property type="match status" value="1"/>
</dbReference>
<dbReference type="Gene3D" id="3.40.5.10">
    <property type="entry name" value="Ribosomal protein L9, N-terminal domain"/>
    <property type="match status" value="1"/>
</dbReference>
<dbReference type="HAMAP" id="MF_00503">
    <property type="entry name" value="Ribosomal_bL9"/>
    <property type="match status" value="1"/>
</dbReference>
<dbReference type="GO" id="GO:0006412">
    <property type="term" value="P:translation"/>
    <property type="evidence" value="ECO:0007669"/>
    <property type="project" value="UniProtKB-UniRule"/>
</dbReference>
<dbReference type="GO" id="GO:1990904">
    <property type="term" value="C:ribonucleoprotein complex"/>
    <property type="evidence" value="ECO:0007669"/>
    <property type="project" value="UniProtKB-KW"/>
</dbReference>
<organism evidence="10 11">
    <name type="scientific">Candidatus Magasanikbacteria bacterium CG_4_10_14_0_2_um_filter_37_12</name>
    <dbReference type="NCBI Taxonomy" id="1974637"/>
    <lineage>
        <taxon>Bacteria</taxon>
        <taxon>Candidatus Magasanikiibacteriota</taxon>
    </lineage>
</organism>
<protein>
    <recommendedName>
        <fullName evidence="6 7">Large ribosomal subunit protein bL9</fullName>
    </recommendedName>
</protein>
<comment type="function">
    <text evidence="7">Binds to the 23S rRNA.</text>
</comment>
<feature type="domain" description="Ribosomal protein L9" evidence="8">
    <location>
        <begin position="1"/>
        <end position="47"/>
    </location>
</feature>
<evidence type="ECO:0000256" key="4">
    <source>
        <dbReference type="ARBA" id="ARBA00022980"/>
    </source>
</evidence>
<evidence type="ECO:0000313" key="11">
    <source>
        <dbReference type="Proteomes" id="UP000228568"/>
    </source>
</evidence>
<dbReference type="EMBL" id="PFPK01000016">
    <property type="protein sequence ID" value="PIZ95306.1"/>
    <property type="molecule type" value="Genomic_DNA"/>
</dbReference>
<dbReference type="AlphaFoldDB" id="A0A2M7V931"/>
<dbReference type="InterPro" id="IPR020069">
    <property type="entry name" value="Ribosomal_bL9_C"/>
</dbReference>
<accession>A0A2M7V931</accession>
<dbReference type="Pfam" id="PF03948">
    <property type="entry name" value="Ribosomal_L9_C"/>
    <property type="match status" value="1"/>
</dbReference>
<evidence type="ECO:0000259" key="9">
    <source>
        <dbReference type="Pfam" id="PF03948"/>
    </source>
</evidence>
<dbReference type="Proteomes" id="UP000228568">
    <property type="component" value="Unassembled WGS sequence"/>
</dbReference>
<comment type="caution">
    <text evidence="10">The sequence shown here is derived from an EMBL/GenBank/DDBJ whole genome shotgun (WGS) entry which is preliminary data.</text>
</comment>
<proteinExistence type="inferred from homology"/>
<dbReference type="InterPro" id="IPR020594">
    <property type="entry name" value="Ribosomal_bL9_bac/chp"/>
</dbReference>
<dbReference type="SUPFAM" id="SSF55658">
    <property type="entry name" value="L9 N-domain-like"/>
    <property type="match status" value="1"/>
</dbReference>
<comment type="similarity">
    <text evidence="1 7">Belongs to the bacterial ribosomal protein bL9 family.</text>
</comment>
<evidence type="ECO:0000256" key="1">
    <source>
        <dbReference type="ARBA" id="ARBA00010605"/>
    </source>
</evidence>
<dbReference type="GO" id="GO:0019843">
    <property type="term" value="F:rRNA binding"/>
    <property type="evidence" value="ECO:0007669"/>
    <property type="project" value="UniProtKB-UniRule"/>
</dbReference>
<reference evidence="11" key="1">
    <citation type="submission" date="2017-09" db="EMBL/GenBank/DDBJ databases">
        <title>Depth-based differentiation of microbial function through sediment-hosted aquifers and enrichment of novel symbionts in the deep terrestrial subsurface.</title>
        <authorList>
            <person name="Probst A.J."/>
            <person name="Ladd B."/>
            <person name="Jarett J.K."/>
            <person name="Geller-Mcgrath D.E."/>
            <person name="Sieber C.M.K."/>
            <person name="Emerson J.B."/>
            <person name="Anantharaman K."/>
            <person name="Thomas B.C."/>
            <person name="Malmstrom R."/>
            <person name="Stieglmeier M."/>
            <person name="Klingl A."/>
            <person name="Woyke T."/>
            <person name="Ryan C.M."/>
            <person name="Banfield J.F."/>
        </authorList>
    </citation>
    <scope>NUCLEOTIDE SEQUENCE [LARGE SCALE GENOMIC DNA]</scope>
</reference>
<evidence type="ECO:0000256" key="3">
    <source>
        <dbReference type="ARBA" id="ARBA00022884"/>
    </source>
</evidence>
<name>A0A2M7V931_9BACT</name>
<dbReference type="NCBIfam" id="TIGR00158">
    <property type="entry name" value="L9"/>
    <property type="match status" value="1"/>
</dbReference>
<dbReference type="GO" id="GO:0003735">
    <property type="term" value="F:structural constituent of ribosome"/>
    <property type="evidence" value="ECO:0007669"/>
    <property type="project" value="InterPro"/>
</dbReference>
<dbReference type="InterPro" id="IPR036791">
    <property type="entry name" value="Ribosomal_bL9_C_sf"/>
</dbReference>
<keyword evidence="2 7" id="KW-0699">rRNA-binding</keyword>
<dbReference type="InterPro" id="IPR009027">
    <property type="entry name" value="Ribosomal_bL9/RNase_H1_N"/>
</dbReference>
<evidence type="ECO:0000256" key="5">
    <source>
        <dbReference type="ARBA" id="ARBA00023274"/>
    </source>
</evidence>
<evidence type="ECO:0000256" key="7">
    <source>
        <dbReference type="HAMAP-Rule" id="MF_00503"/>
    </source>
</evidence>
<keyword evidence="4 7" id="KW-0689">Ribosomal protein</keyword>
<dbReference type="InterPro" id="IPR020070">
    <property type="entry name" value="Ribosomal_bL9_N"/>
</dbReference>
<dbReference type="GO" id="GO:0005840">
    <property type="term" value="C:ribosome"/>
    <property type="evidence" value="ECO:0007669"/>
    <property type="project" value="UniProtKB-KW"/>
</dbReference>
<dbReference type="InterPro" id="IPR000244">
    <property type="entry name" value="Ribosomal_bL9"/>
</dbReference>
<gene>
    <name evidence="7 10" type="primary">rplI</name>
    <name evidence="10" type="ORF">COX81_01235</name>
</gene>
<dbReference type="InterPro" id="IPR036935">
    <property type="entry name" value="Ribosomal_bL9_N_sf"/>
</dbReference>
<dbReference type="SUPFAM" id="SSF55653">
    <property type="entry name" value="Ribosomal protein L9 C-domain"/>
    <property type="match status" value="1"/>
</dbReference>
<dbReference type="PANTHER" id="PTHR21368">
    <property type="entry name" value="50S RIBOSOMAL PROTEIN L9"/>
    <property type="match status" value="1"/>
</dbReference>